<feature type="signal peptide" evidence="1">
    <location>
        <begin position="1"/>
        <end position="24"/>
    </location>
</feature>
<name>A0A1G8KCB6_9BURK</name>
<feature type="chain" id="PRO_5011661062" description="Copper(I)-binding protein" evidence="1">
    <location>
        <begin position="25"/>
        <end position="156"/>
    </location>
</feature>
<protein>
    <recommendedName>
        <fullName evidence="4">Copper(I)-binding protein</fullName>
    </recommendedName>
</protein>
<dbReference type="PANTHER" id="PTHR36302">
    <property type="entry name" value="BLR7088 PROTEIN"/>
    <property type="match status" value="1"/>
</dbReference>
<dbReference type="SUPFAM" id="SSF110087">
    <property type="entry name" value="DR1885-like metal-binding protein"/>
    <property type="match status" value="1"/>
</dbReference>
<dbReference type="Pfam" id="PF04314">
    <property type="entry name" value="PCuAC"/>
    <property type="match status" value="1"/>
</dbReference>
<proteinExistence type="predicted"/>
<evidence type="ECO:0000313" key="3">
    <source>
        <dbReference type="Proteomes" id="UP000199706"/>
    </source>
</evidence>
<sequence length="156" mass="16120">MKAGKLIQWSVGVAVACLAWNAQAAESQAAGVQVEQCWVRAMPASVPSAGYFTLRNNGDKPVTLSEVATPAFGMAMMHRSESNGSMAKMEMVSSVPVPAHGSVSFAPSGYHVMLEEPAKPLKIGATLPLTLSFADGSSVSANCAIKSPATLGQPAQ</sequence>
<dbReference type="Proteomes" id="UP000199706">
    <property type="component" value="Unassembled WGS sequence"/>
</dbReference>
<dbReference type="PROSITE" id="PS51257">
    <property type="entry name" value="PROKAR_LIPOPROTEIN"/>
    <property type="match status" value="1"/>
</dbReference>
<dbReference type="AlphaFoldDB" id="A0A1G8KCB6"/>
<organism evidence="2 3">
    <name type="scientific">Paraburkholderia phenazinium</name>
    <dbReference type="NCBI Taxonomy" id="60549"/>
    <lineage>
        <taxon>Bacteria</taxon>
        <taxon>Pseudomonadati</taxon>
        <taxon>Pseudomonadota</taxon>
        <taxon>Betaproteobacteria</taxon>
        <taxon>Burkholderiales</taxon>
        <taxon>Burkholderiaceae</taxon>
        <taxon>Paraburkholderia</taxon>
    </lineage>
</organism>
<dbReference type="Gene3D" id="2.60.40.1890">
    <property type="entry name" value="PCu(A)C copper chaperone"/>
    <property type="match status" value="1"/>
</dbReference>
<dbReference type="InterPro" id="IPR036182">
    <property type="entry name" value="PCuAC_sf"/>
</dbReference>
<dbReference type="InterPro" id="IPR007410">
    <property type="entry name" value="LpqE-like"/>
</dbReference>
<accession>A0A1G8KCB6</accession>
<gene>
    <name evidence="2" type="ORF">SAMN05216466_12272</name>
</gene>
<dbReference type="EMBL" id="FNCJ01000022">
    <property type="protein sequence ID" value="SDI40989.1"/>
    <property type="molecule type" value="Genomic_DNA"/>
</dbReference>
<dbReference type="RefSeq" id="WP_425194925.1">
    <property type="nucleotide sequence ID" value="NZ_CADERL010000008.1"/>
</dbReference>
<dbReference type="PANTHER" id="PTHR36302:SF1">
    <property type="entry name" value="COPPER CHAPERONE PCU(A)C"/>
    <property type="match status" value="1"/>
</dbReference>
<dbReference type="InterPro" id="IPR058248">
    <property type="entry name" value="Lxx211020-like"/>
</dbReference>
<evidence type="ECO:0000256" key="1">
    <source>
        <dbReference type="SAM" id="SignalP"/>
    </source>
</evidence>
<evidence type="ECO:0008006" key="4">
    <source>
        <dbReference type="Google" id="ProtNLM"/>
    </source>
</evidence>
<keyword evidence="1" id="KW-0732">Signal</keyword>
<evidence type="ECO:0000313" key="2">
    <source>
        <dbReference type="EMBL" id="SDI40989.1"/>
    </source>
</evidence>
<reference evidence="2 3" key="1">
    <citation type="submission" date="2016-10" db="EMBL/GenBank/DDBJ databases">
        <authorList>
            <person name="de Groot N.N."/>
        </authorList>
    </citation>
    <scope>NUCLEOTIDE SEQUENCE [LARGE SCALE GENOMIC DNA]</scope>
    <source>
        <strain evidence="2 3">LMG 2247</strain>
    </source>
</reference>